<dbReference type="Proteomes" id="UP000613177">
    <property type="component" value="Unassembled WGS sequence"/>
</dbReference>
<gene>
    <name evidence="9" type="ORF">INT48_004490</name>
</gene>
<comment type="caution">
    <text evidence="9">The sequence shown here is derived from an EMBL/GenBank/DDBJ whole genome shotgun (WGS) entry which is preliminary data.</text>
</comment>
<evidence type="ECO:0000256" key="2">
    <source>
        <dbReference type="ARBA" id="ARBA00007951"/>
    </source>
</evidence>
<dbReference type="SMART" id="SM00812">
    <property type="entry name" value="Alpha_L_fucos"/>
    <property type="match status" value="1"/>
</dbReference>
<dbReference type="InterPro" id="IPR016286">
    <property type="entry name" value="FUC_metazoa-typ"/>
</dbReference>
<dbReference type="CDD" id="cd00519">
    <property type="entry name" value="Lipase_3"/>
    <property type="match status" value="1"/>
</dbReference>
<keyword evidence="5" id="KW-0378">Hydrolase</keyword>
<dbReference type="InterPro" id="IPR057739">
    <property type="entry name" value="Glyco_hydro_29_N"/>
</dbReference>
<sequence length="1626" mass="184639">MSLEKESTSSRRLSLPDLSKLKEEWDRREAIQATAQLLPGKLQIDLLNVRSDVVVKRPLMRLRMGSQHYFSSRSKHSNGNWNEGFLFTISYHNQLFDTIELDLYDKRKKWRSKTKHIGKAKLKIAKLKDRDDVFITFLPMYEYHVKRYLPAHIQLPHTFLKSHMPNMSKFTQYGYNHFRNKDAKSSLHDGSEDELYLDIPPAYLPHPSHGKHSMTPFIGSIQVRVRYGFQHPPEDPESDTLSPLYFNHKKSTDNFSLLTTSRKSSVYSSSSNASSSTAYQQQQEYHDAVEPRMILVDDIAQILNSPVTPKPNVLLKSESTVDLMFHQKLDNGRRHINLEQYKVDFPKMDGENKKRDVEVSDNSSIKSHNFGDKNFAFRWINESFEEVAISHPSLDRMIGMVVSPQTRILLRAVVKMFNAFGQGFKITILQLISSLSLLQTFYTEIPRAPPAEKITDLKFLDESYYFLGHAIIAYGWRGISYLGDYAKYLKDVVKTKSNKEAIVRYLKIPQEDLLGYEYGLRKGAVFQPSYFVSYDQAHEAVVMGIRGTWSLYDCITDLVCEYRPWKGGLVHSGILASAQWFFTRIIPQIFLYVSEQTKSGNRNIKSFIITGHSLGAGTAAVLTMMVVDHIEQLRELSNNPDFKVHCYSYAPVASVSHDLSEKYKDHIDSFVCHDDLVARLSYGTASCAKELIMDSLIAVDGFGGSAKVLSNPGIRKECFDIIQTRRKEIYQGKEPRYPLLYVPGCVYQFRRGGSKQATKLAQDIKLPGTNPQPDPVIQRRASSSSQRRATNPPKFLPSQSEPVLPTGEEVTFTLHKSSSMLSEEAYISKTCLEDHMVVTYLTAFQTARQDSMRQASFRRATARNAVQYNFDTLNDTSIDLSNYLNNKGTSGPGSDFDGTGSYFMCDNNKEDITIGTINYQLITATSQRKFDNVVSLGQIIPLPTQQVGGMYLLGSVNHGPLTANIVIVYQDGSQTFTTLNIPDWQVKHKDQIARLDIHSCPLNTGYHGHLFSVPLLVNPTLPLSHLLLPYTNPIGTFLPSLHIFSLTTLRVAKIKVVAVKGTREWVSESKPYQIVTITVQNTSPGWVSDVYVFVTASLLKTKYRGNIKRLAPGHQVTVQVAILSLQKKREFRQVLVEVEDAEGDSVCEPTVMEQVEIGLEDYKDTPESLGKHTVPSWFQSARFGIFIHWGVYSIPSWAPVGSEYAEWYWWNYNRKYSSTYNYHRSFYGPDIEYDDFIRIWTPTQFDPKVWLNLVESSGAKYFVFTAKHHDGVSLFNTKVNDRSSVKMNPYRDFVKELLDTAKESFPDLKRGIYFSLPEWFHPSYHDSSINWNGPPINPYTGHQIQYTGAPAVSSFVNDVQVPQILELIQDYNPDIMWCDIGGINNSTAWQSKFLNNAKETGKQVVMNDRCGNSVSDFATVEYQGINHVPERFYESTRGIDPHSFGFNHQTKSDQYATTSSLLRELVSTISKGGNFLLNIGPEGSGAIPQVMADRLLDIGQWIEQNQEAVFDTVPYWVTSSDFHELRQPLHFMQSKDGKSFYVFSLEKPAGQRLVIKCSVPLHPDAKISLLSKSDALKWRVFSNGRLIVDVPDHVVEMEKVLSHTDSNQIHHSATDEGDEPSSMAVG</sequence>
<dbReference type="PANTHER" id="PTHR10030:SF37">
    <property type="entry name" value="ALPHA-L-FUCOSIDASE-RELATED"/>
    <property type="match status" value="1"/>
</dbReference>
<feature type="domain" description="C2" evidence="8">
    <location>
        <begin position="27"/>
        <end position="137"/>
    </location>
</feature>
<evidence type="ECO:0000256" key="5">
    <source>
        <dbReference type="ARBA" id="ARBA00022801"/>
    </source>
</evidence>
<evidence type="ECO:0000256" key="4">
    <source>
        <dbReference type="ARBA" id="ARBA00022729"/>
    </source>
</evidence>
<organism evidence="9 10">
    <name type="scientific">Thamnidium elegans</name>
    <dbReference type="NCBI Taxonomy" id="101142"/>
    <lineage>
        <taxon>Eukaryota</taxon>
        <taxon>Fungi</taxon>
        <taxon>Fungi incertae sedis</taxon>
        <taxon>Mucoromycota</taxon>
        <taxon>Mucoromycotina</taxon>
        <taxon>Mucoromycetes</taxon>
        <taxon>Mucorales</taxon>
        <taxon>Mucorineae</taxon>
        <taxon>Mucoraceae</taxon>
        <taxon>Thamnidium</taxon>
    </lineage>
</organism>
<reference evidence="9" key="1">
    <citation type="submission" date="2021-01" db="EMBL/GenBank/DDBJ databases">
        <title>Metabolic potential, ecology and presence of endohyphal bacteria is reflected in genomic diversity of Mucoromycotina.</title>
        <authorList>
            <person name="Muszewska A."/>
            <person name="Okrasinska A."/>
            <person name="Steczkiewicz K."/>
            <person name="Drgas O."/>
            <person name="Orlowska M."/>
            <person name="Perlinska-Lenart U."/>
            <person name="Aleksandrzak-Piekarczyk T."/>
            <person name="Szatraj K."/>
            <person name="Zielenkiewicz U."/>
            <person name="Pilsyk S."/>
            <person name="Malc E."/>
            <person name="Mieczkowski P."/>
            <person name="Kruszewska J.S."/>
            <person name="Biernat P."/>
            <person name="Pawlowska J."/>
        </authorList>
    </citation>
    <scope>NUCLEOTIDE SEQUENCE</scope>
    <source>
        <strain evidence="9">WA0000018081</strain>
    </source>
</reference>
<comment type="similarity">
    <text evidence="2">Belongs to the glycosyl hydrolase 29 family.</text>
</comment>
<dbReference type="PRINTS" id="PR00741">
    <property type="entry name" value="GLHYDRLASE29"/>
</dbReference>
<dbReference type="InterPro" id="IPR000008">
    <property type="entry name" value="C2_dom"/>
</dbReference>
<dbReference type="InterPro" id="IPR017853">
    <property type="entry name" value="GH"/>
</dbReference>
<evidence type="ECO:0000259" key="8">
    <source>
        <dbReference type="PROSITE" id="PS50004"/>
    </source>
</evidence>
<dbReference type="EMBL" id="JAEPRE010000004">
    <property type="protein sequence ID" value="KAG2237588.1"/>
    <property type="molecule type" value="Genomic_DNA"/>
</dbReference>
<evidence type="ECO:0000256" key="1">
    <source>
        <dbReference type="ARBA" id="ARBA00004071"/>
    </source>
</evidence>
<dbReference type="InterPro" id="IPR002921">
    <property type="entry name" value="Fungal_lipase-type"/>
</dbReference>
<keyword evidence="4" id="KW-0732">Signal</keyword>
<name>A0A8H7T025_9FUNG</name>
<evidence type="ECO:0000256" key="3">
    <source>
        <dbReference type="ARBA" id="ARBA00012662"/>
    </source>
</evidence>
<dbReference type="PANTHER" id="PTHR10030">
    <property type="entry name" value="ALPHA-L-FUCOSIDASE"/>
    <property type="match status" value="1"/>
</dbReference>
<evidence type="ECO:0000256" key="7">
    <source>
        <dbReference type="SAM" id="MobiDB-lite"/>
    </source>
</evidence>
<dbReference type="GO" id="GO:0006629">
    <property type="term" value="P:lipid metabolic process"/>
    <property type="evidence" value="ECO:0007669"/>
    <property type="project" value="InterPro"/>
</dbReference>
<comment type="function">
    <text evidence="1">Alpha-L-fucosidase is responsible for hydrolyzing the alpha-1,6-linked fucose joined to the reducing-end N-acetylglucosamine of the carbohydrate moieties of glycoproteins.</text>
</comment>
<dbReference type="InterPro" id="IPR029058">
    <property type="entry name" value="AB_hydrolase_fold"/>
</dbReference>
<feature type="region of interest" description="Disordered" evidence="7">
    <location>
        <begin position="764"/>
        <end position="803"/>
    </location>
</feature>
<proteinExistence type="inferred from homology"/>
<dbReference type="Pfam" id="PF01120">
    <property type="entry name" value="Alpha_L_fucos"/>
    <property type="match status" value="1"/>
</dbReference>
<dbReference type="SUPFAM" id="SSF49562">
    <property type="entry name" value="C2 domain (Calcium/lipid-binding domain, CaLB)"/>
    <property type="match status" value="1"/>
</dbReference>
<dbReference type="InterPro" id="IPR000933">
    <property type="entry name" value="Glyco_hydro_29"/>
</dbReference>
<feature type="compositionally biased region" description="Low complexity" evidence="7">
    <location>
        <begin position="778"/>
        <end position="789"/>
    </location>
</feature>
<evidence type="ECO:0000313" key="9">
    <source>
        <dbReference type="EMBL" id="KAG2237588.1"/>
    </source>
</evidence>
<evidence type="ECO:0000256" key="6">
    <source>
        <dbReference type="ARBA" id="ARBA00023295"/>
    </source>
</evidence>
<dbReference type="InterPro" id="IPR035892">
    <property type="entry name" value="C2_domain_sf"/>
</dbReference>
<dbReference type="SUPFAM" id="SSF53474">
    <property type="entry name" value="alpha/beta-Hydrolases"/>
    <property type="match status" value="1"/>
</dbReference>
<keyword evidence="6" id="KW-0326">Glycosidase</keyword>
<dbReference type="GO" id="GO:0004560">
    <property type="term" value="F:alpha-L-fucosidase activity"/>
    <property type="evidence" value="ECO:0007669"/>
    <property type="project" value="UniProtKB-EC"/>
</dbReference>
<accession>A0A8H7T025</accession>
<keyword evidence="10" id="KW-1185">Reference proteome</keyword>
<dbReference type="EC" id="3.2.1.51" evidence="3"/>
<protein>
    <recommendedName>
        <fullName evidence="3">alpha-L-fucosidase</fullName>
        <ecNumber evidence="3">3.2.1.51</ecNumber>
    </recommendedName>
</protein>
<dbReference type="PROSITE" id="PS50004">
    <property type="entry name" value="C2"/>
    <property type="match status" value="1"/>
</dbReference>
<dbReference type="SUPFAM" id="SSF51445">
    <property type="entry name" value="(Trans)glycosidases"/>
    <property type="match status" value="1"/>
</dbReference>
<evidence type="ECO:0000313" key="10">
    <source>
        <dbReference type="Proteomes" id="UP000613177"/>
    </source>
</evidence>
<dbReference type="Gene3D" id="3.40.50.1820">
    <property type="entry name" value="alpha/beta hydrolase"/>
    <property type="match status" value="1"/>
</dbReference>
<dbReference type="GO" id="GO:0016139">
    <property type="term" value="P:glycoside catabolic process"/>
    <property type="evidence" value="ECO:0007669"/>
    <property type="project" value="TreeGrafter"/>
</dbReference>
<dbReference type="Pfam" id="PF01764">
    <property type="entry name" value="Lipase_3"/>
    <property type="match status" value="1"/>
</dbReference>
<feature type="region of interest" description="Disordered" evidence="7">
    <location>
        <begin position="1605"/>
        <end position="1626"/>
    </location>
</feature>
<dbReference type="GO" id="GO:0006004">
    <property type="term" value="P:fucose metabolic process"/>
    <property type="evidence" value="ECO:0007669"/>
    <property type="project" value="InterPro"/>
</dbReference>
<dbReference type="Gene3D" id="3.20.20.80">
    <property type="entry name" value="Glycosidases"/>
    <property type="match status" value="1"/>
</dbReference>